<dbReference type="EC" id="1.1.1.47" evidence="3"/>
<proteinExistence type="inferred from homology"/>
<dbReference type="PANTHER" id="PTHR24321">
    <property type="entry name" value="DEHYDROGENASES, SHORT CHAIN"/>
    <property type="match status" value="1"/>
</dbReference>
<comment type="similarity">
    <text evidence="1">Belongs to the short-chain dehydrogenases/reductases (SDR) family.</text>
</comment>
<dbReference type="GO" id="GO:0047936">
    <property type="term" value="F:glucose 1-dehydrogenase [NAD(P)+] activity"/>
    <property type="evidence" value="ECO:0007669"/>
    <property type="project" value="UniProtKB-EC"/>
</dbReference>
<organism evidence="3 4">
    <name type="scientific">Mycolicibacterium hodleri</name>
    <dbReference type="NCBI Taxonomy" id="49897"/>
    <lineage>
        <taxon>Bacteria</taxon>
        <taxon>Bacillati</taxon>
        <taxon>Actinomycetota</taxon>
        <taxon>Actinomycetes</taxon>
        <taxon>Mycobacteriales</taxon>
        <taxon>Mycobacteriaceae</taxon>
        <taxon>Mycolicibacterium</taxon>
    </lineage>
</organism>
<dbReference type="CDD" id="cd05233">
    <property type="entry name" value="SDR_c"/>
    <property type="match status" value="1"/>
</dbReference>
<dbReference type="RefSeq" id="WP_140687359.1">
    <property type="nucleotide sequence ID" value="NZ_RCZG01000001.1"/>
</dbReference>
<dbReference type="PROSITE" id="PS00061">
    <property type="entry name" value="ADH_SHORT"/>
    <property type="match status" value="1"/>
</dbReference>
<accession>A0A502EJF3</accession>
<keyword evidence="2 3" id="KW-0560">Oxidoreductase</keyword>
<dbReference type="Gene3D" id="3.40.50.720">
    <property type="entry name" value="NAD(P)-binding Rossmann-like Domain"/>
    <property type="match status" value="1"/>
</dbReference>
<dbReference type="SUPFAM" id="SSF51735">
    <property type="entry name" value="NAD(P)-binding Rossmann-fold domains"/>
    <property type="match status" value="1"/>
</dbReference>
<dbReference type="FunFam" id="3.40.50.720:FF:000084">
    <property type="entry name" value="Short-chain dehydrogenase reductase"/>
    <property type="match status" value="1"/>
</dbReference>
<dbReference type="PRINTS" id="PR00080">
    <property type="entry name" value="SDRFAMILY"/>
</dbReference>
<evidence type="ECO:0000313" key="3">
    <source>
        <dbReference type="EMBL" id="TPG36626.1"/>
    </source>
</evidence>
<dbReference type="EMBL" id="RCZG01000001">
    <property type="protein sequence ID" value="TPG36626.1"/>
    <property type="molecule type" value="Genomic_DNA"/>
</dbReference>
<dbReference type="InterPro" id="IPR036291">
    <property type="entry name" value="NAD(P)-bd_dom_sf"/>
</dbReference>
<dbReference type="Proteomes" id="UP000320095">
    <property type="component" value="Unassembled WGS sequence"/>
</dbReference>
<protein>
    <submittedName>
        <fullName evidence="3">Glucose 1-dehydrogenase</fullName>
        <ecNumber evidence="3">1.1.1.47</ecNumber>
    </submittedName>
</protein>
<dbReference type="NCBIfam" id="NF005559">
    <property type="entry name" value="PRK07231.1"/>
    <property type="match status" value="1"/>
</dbReference>
<name>A0A502EJF3_9MYCO</name>
<dbReference type="AlphaFoldDB" id="A0A502EJF3"/>
<comment type="caution">
    <text evidence="3">The sequence shown here is derived from an EMBL/GenBank/DDBJ whole genome shotgun (WGS) entry which is preliminary data.</text>
</comment>
<evidence type="ECO:0000256" key="2">
    <source>
        <dbReference type="ARBA" id="ARBA00023002"/>
    </source>
</evidence>
<dbReference type="InterPro" id="IPR020904">
    <property type="entry name" value="Sc_DH/Rdtase_CS"/>
</dbReference>
<sequence>MTTSVEGQFTGKAGLVTGASAGIGEAAARMFADRGAAVTLVDIDVDAGRRIVAEIEAGGGTARFEGCDLTDPEAVKRMVDGAAKAYGRLDFAFNNAGITGSVHPTADVPLEEWEKVIKLDLTSVFYCMKYEIPHLVAGGGGAIVNTSSDAGTQAVAGIAAYVAAKHAVVGLTKSAAMEYAAHGVRINAICPGATKTRMMAEWFAASPDAEAAATRSIPLGRLAEVDEIAEAVLWLCSDAAHYAIGMAMALDGGLTLGPAHPTG</sequence>
<gene>
    <name evidence="3" type="ORF">EAH80_01335</name>
</gene>
<keyword evidence="4" id="KW-1185">Reference proteome</keyword>
<dbReference type="PANTHER" id="PTHR24321:SF8">
    <property type="entry name" value="ESTRADIOL 17-BETA-DEHYDROGENASE 8-RELATED"/>
    <property type="match status" value="1"/>
</dbReference>
<dbReference type="InterPro" id="IPR002347">
    <property type="entry name" value="SDR_fam"/>
</dbReference>
<evidence type="ECO:0000313" key="4">
    <source>
        <dbReference type="Proteomes" id="UP000320095"/>
    </source>
</evidence>
<dbReference type="OrthoDB" id="7064009at2"/>
<evidence type="ECO:0000256" key="1">
    <source>
        <dbReference type="ARBA" id="ARBA00006484"/>
    </source>
</evidence>
<reference evidence="3 4" key="1">
    <citation type="journal article" date="2019" name="Environ. Microbiol.">
        <title>Species interactions and distinct microbial communities in high Arctic permafrost affected cryosols are associated with the CH4 and CO2 gas fluxes.</title>
        <authorList>
            <person name="Altshuler I."/>
            <person name="Hamel J."/>
            <person name="Turney S."/>
            <person name="Magnuson E."/>
            <person name="Levesque R."/>
            <person name="Greer C."/>
            <person name="Whyte L.G."/>
        </authorList>
    </citation>
    <scope>NUCLEOTIDE SEQUENCE [LARGE SCALE GENOMIC DNA]</scope>
    <source>
        <strain evidence="3 4">S5.20</strain>
    </source>
</reference>
<dbReference type="PRINTS" id="PR00081">
    <property type="entry name" value="GDHRDH"/>
</dbReference>
<dbReference type="Pfam" id="PF13561">
    <property type="entry name" value="adh_short_C2"/>
    <property type="match status" value="1"/>
</dbReference>